<comment type="caution">
    <text evidence="2">The sequence shown here is derived from an EMBL/GenBank/DDBJ whole genome shotgun (WGS) entry which is preliminary data.</text>
</comment>
<dbReference type="OrthoDB" id="3046748at2759"/>
<proteinExistence type="predicted"/>
<feature type="compositionally biased region" description="Polar residues" evidence="1">
    <location>
        <begin position="27"/>
        <end position="38"/>
    </location>
</feature>
<feature type="compositionally biased region" description="Low complexity" evidence="1">
    <location>
        <begin position="16"/>
        <end position="26"/>
    </location>
</feature>
<sequence>MMQNDSTPAAQEERPVNAANAANVNNKPATTTESSNASPAIQMSAHAVAPTQAVDFAAAKQPVIREALATAGYLGPYTLSSGFNLGMVQRHSSQLQEIHIDIDVRRPSAALRTAVARALFPAPGIVHVRGEREYALPIIPPRGSAMDEKEYWSLAIKEGIYKGDLGNNGRPAGAPPFQIGDIEEEEVKRGFWSSLKCW</sequence>
<evidence type="ECO:0000256" key="1">
    <source>
        <dbReference type="SAM" id="MobiDB-lite"/>
    </source>
</evidence>
<dbReference type="Proteomes" id="UP001063166">
    <property type="component" value="Unassembled WGS sequence"/>
</dbReference>
<gene>
    <name evidence="2" type="ORF">LshimejAT787_0309830</name>
</gene>
<evidence type="ECO:0000313" key="2">
    <source>
        <dbReference type="EMBL" id="GLB36696.1"/>
    </source>
</evidence>
<organism evidence="2 3">
    <name type="scientific">Lyophyllum shimeji</name>
    <name type="common">Hon-shimeji</name>
    <name type="synonym">Tricholoma shimeji</name>
    <dbReference type="NCBI Taxonomy" id="47721"/>
    <lineage>
        <taxon>Eukaryota</taxon>
        <taxon>Fungi</taxon>
        <taxon>Dikarya</taxon>
        <taxon>Basidiomycota</taxon>
        <taxon>Agaricomycotina</taxon>
        <taxon>Agaricomycetes</taxon>
        <taxon>Agaricomycetidae</taxon>
        <taxon>Agaricales</taxon>
        <taxon>Tricholomatineae</taxon>
        <taxon>Lyophyllaceae</taxon>
        <taxon>Lyophyllum</taxon>
    </lineage>
</organism>
<dbReference type="AlphaFoldDB" id="A0A9P3PJ34"/>
<evidence type="ECO:0000313" key="3">
    <source>
        <dbReference type="Proteomes" id="UP001063166"/>
    </source>
</evidence>
<feature type="region of interest" description="Disordered" evidence="1">
    <location>
        <begin position="1"/>
        <end position="38"/>
    </location>
</feature>
<name>A0A9P3PJ34_LYOSH</name>
<accession>A0A9P3PJ34</accession>
<protein>
    <submittedName>
        <fullName evidence="2">Uncharacterized protein</fullName>
    </submittedName>
</protein>
<keyword evidence="3" id="KW-1185">Reference proteome</keyword>
<reference evidence="2" key="1">
    <citation type="submission" date="2022-07" db="EMBL/GenBank/DDBJ databases">
        <title>The genome of Lyophyllum shimeji provides insight into the initial evolution of ectomycorrhizal fungal genome.</title>
        <authorList>
            <person name="Kobayashi Y."/>
            <person name="Shibata T."/>
            <person name="Hirakawa H."/>
            <person name="Shigenobu S."/>
            <person name="Nishiyama T."/>
            <person name="Yamada A."/>
            <person name="Hasebe M."/>
            <person name="Kawaguchi M."/>
        </authorList>
    </citation>
    <scope>NUCLEOTIDE SEQUENCE</scope>
    <source>
        <strain evidence="2">AT787</strain>
    </source>
</reference>
<dbReference type="EMBL" id="BRPK01000003">
    <property type="protein sequence ID" value="GLB36696.1"/>
    <property type="molecule type" value="Genomic_DNA"/>
</dbReference>